<keyword evidence="9" id="KW-1185">Reference proteome</keyword>
<dbReference type="EMBL" id="JQFZ01000276">
    <property type="protein sequence ID" value="KGO51776.1"/>
    <property type="molecule type" value="Genomic_DNA"/>
</dbReference>
<evidence type="ECO:0000256" key="3">
    <source>
        <dbReference type="ARBA" id="ARBA00022630"/>
    </source>
</evidence>
<evidence type="ECO:0000259" key="7">
    <source>
        <dbReference type="Pfam" id="PF01266"/>
    </source>
</evidence>
<dbReference type="STRING" id="27334.A0A0A2K893"/>
<dbReference type="PIRSF" id="PIRSF000189">
    <property type="entry name" value="D-aa_oxidase"/>
    <property type="match status" value="1"/>
</dbReference>
<dbReference type="SUPFAM" id="SSF54373">
    <property type="entry name" value="FAD-linked reductases, C-terminal domain"/>
    <property type="match status" value="1"/>
</dbReference>
<dbReference type="InterPro" id="IPR023209">
    <property type="entry name" value="DAO"/>
</dbReference>
<dbReference type="GO" id="GO:0019478">
    <property type="term" value="P:D-amino acid catabolic process"/>
    <property type="evidence" value="ECO:0007669"/>
    <property type="project" value="TreeGrafter"/>
</dbReference>
<gene>
    <name evidence="8" type="ORF">PEX2_064960</name>
</gene>
<feature type="binding site" evidence="6">
    <location>
        <position position="175"/>
    </location>
    <ligand>
        <name>FAD</name>
        <dbReference type="ChEBI" id="CHEBI:57692"/>
    </ligand>
</feature>
<organism evidence="8 9">
    <name type="scientific">Penicillium expansum</name>
    <name type="common">Blue mold rot fungus</name>
    <dbReference type="NCBI Taxonomy" id="27334"/>
    <lineage>
        <taxon>Eukaryota</taxon>
        <taxon>Fungi</taxon>
        <taxon>Dikarya</taxon>
        <taxon>Ascomycota</taxon>
        <taxon>Pezizomycotina</taxon>
        <taxon>Eurotiomycetes</taxon>
        <taxon>Eurotiomycetidae</taxon>
        <taxon>Eurotiales</taxon>
        <taxon>Aspergillaceae</taxon>
        <taxon>Penicillium</taxon>
    </lineage>
</organism>
<dbReference type="RefSeq" id="XP_016594659.1">
    <property type="nucleotide sequence ID" value="XM_016743767.1"/>
</dbReference>
<feature type="binding site" evidence="6">
    <location>
        <position position="299"/>
    </location>
    <ligand>
        <name>D-dopa</name>
        <dbReference type="ChEBI" id="CHEBI:149689"/>
    </ligand>
</feature>
<keyword evidence="3" id="KW-0285">Flavoprotein</keyword>
<dbReference type="GeneID" id="27679187"/>
<evidence type="ECO:0000256" key="5">
    <source>
        <dbReference type="ARBA" id="ARBA00023002"/>
    </source>
</evidence>
<feature type="domain" description="FAD dependent oxidoreductase" evidence="7">
    <location>
        <begin position="19"/>
        <end position="341"/>
    </location>
</feature>
<dbReference type="GO" id="GO:0003884">
    <property type="term" value="F:D-amino-acid oxidase activity"/>
    <property type="evidence" value="ECO:0007669"/>
    <property type="project" value="InterPro"/>
</dbReference>
<accession>A0A0A2K893</accession>
<feature type="binding site" evidence="6">
    <location>
        <position position="326"/>
    </location>
    <ligand>
        <name>D-dopa</name>
        <dbReference type="ChEBI" id="CHEBI:149689"/>
    </ligand>
</feature>
<dbReference type="SUPFAM" id="SSF51971">
    <property type="entry name" value="Nucleotide-binding domain"/>
    <property type="match status" value="1"/>
</dbReference>
<comment type="similarity">
    <text evidence="2">Belongs to the DAMOX/DASOX family.</text>
</comment>
<sequence length="353" mass="38907">MGECGQSNTNEMPFSQRPIVILGAGIIGCATARQLLLNGFPVILVAEYLPGDQNIYYASAWAGAAWHAAGGITPDQRYFQAVTHRILLKMAQDGPEAGVSIVNAREYLEQQPAPDSAIWGKTVVSKFREMSPGEYAPNFNCAWAYETLVTDPTIHMPYLRKQVDSLGGRFIRQRVESLQELYGMFPESRVFINASGWGSKTLTDVQDDNCFPERGQNVFLATDQCNTLHFRNGKEYTYVIPRPLSNGVVLGGVKQQGNLSPEVDMNIARDEIARAHRLAPKIVPEHPAADKVSYIIGIRPSRKGGFRLDSERKGSRVVLSAYGFGGGGYAFSYGIADALVKMVERAERENVIL</sequence>
<protein>
    <submittedName>
        <fullName evidence="8">D-amino-acid oxidase</fullName>
    </submittedName>
</protein>
<feature type="binding site" evidence="6">
    <location>
        <position position="238"/>
    </location>
    <ligand>
        <name>D-dopa</name>
        <dbReference type="ChEBI" id="CHEBI:149689"/>
    </ligand>
</feature>
<dbReference type="HOGENOM" id="CLU_034311_3_0_1"/>
<comment type="caution">
    <text evidence="8">The sequence shown here is derived from an EMBL/GenBank/DDBJ whole genome shotgun (WGS) entry which is preliminary data.</text>
</comment>
<dbReference type="PANTHER" id="PTHR11530">
    <property type="entry name" value="D-AMINO ACID OXIDASE"/>
    <property type="match status" value="1"/>
</dbReference>
<keyword evidence="5" id="KW-0560">Oxidoreductase</keyword>
<dbReference type="Gene3D" id="3.30.9.10">
    <property type="entry name" value="D-Amino Acid Oxidase, subunit A, domain 2"/>
    <property type="match status" value="1"/>
</dbReference>
<name>A0A0A2K893_PENEN</name>
<dbReference type="InterPro" id="IPR006076">
    <property type="entry name" value="FAD-dep_OxRdtase"/>
</dbReference>
<dbReference type="Pfam" id="PF01266">
    <property type="entry name" value="DAO"/>
    <property type="match status" value="1"/>
</dbReference>
<comment type="cofactor">
    <cofactor evidence="1 6">
        <name>FAD</name>
        <dbReference type="ChEBI" id="CHEBI:57692"/>
    </cofactor>
</comment>
<dbReference type="Proteomes" id="UP000030143">
    <property type="component" value="Unassembled WGS sequence"/>
</dbReference>
<reference evidence="8 9" key="1">
    <citation type="journal article" date="2015" name="Mol. Plant Microbe Interact.">
        <title>Genome, transcriptome, and functional analyses of Penicillium expansum provide new insights into secondary metabolism and pathogenicity.</title>
        <authorList>
            <person name="Ballester A.R."/>
            <person name="Marcet-Houben M."/>
            <person name="Levin E."/>
            <person name="Sela N."/>
            <person name="Selma-Lazaro C."/>
            <person name="Carmona L."/>
            <person name="Wisniewski M."/>
            <person name="Droby S."/>
            <person name="Gonzalez-Candelas L."/>
            <person name="Gabaldon T."/>
        </authorList>
    </citation>
    <scope>NUCLEOTIDE SEQUENCE [LARGE SCALE GENOMIC DNA]</scope>
    <source>
        <strain evidence="8 9">MD-8</strain>
    </source>
</reference>
<dbReference type="Gene3D" id="3.40.50.720">
    <property type="entry name" value="NAD(P)-binding Rossmann-like Domain"/>
    <property type="match status" value="1"/>
</dbReference>
<evidence type="ECO:0000313" key="8">
    <source>
        <dbReference type="EMBL" id="KGO51776.1"/>
    </source>
</evidence>
<evidence type="ECO:0000256" key="2">
    <source>
        <dbReference type="ARBA" id="ARBA00006730"/>
    </source>
</evidence>
<dbReference type="GO" id="GO:0071949">
    <property type="term" value="F:FAD binding"/>
    <property type="evidence" value="ECO:0007669"/>
    <property type="project" value="InterPro"/>
</dbReference>
<dbReference type="VEuPathDB" id="FungiDB:PEXP_009820"/>
<keyword evidence="4 6" id="KW-0274">FAD</keyword>
<evidence type="ECO:0000256" key="6">
    <source>
        <dbReference type="PIRSR" id="PIRSR000189-1"/>
    </source>
</evidence>
<dbReference type="AlphaFoldDB" id="A0A0A2K893"/>
<dbReference type="PANTHER" id="PTHR11530:SF29">
    <property type="entry name" value="FAD DEPENDENT OXIDOREDUCTASE SUPERFAMILY (AFU_ORTHOLOGUE AFUA_6G10230)"/>
    <property type="match status" value="1"/>
</dbReference>
<proteinExistence type="inferred from homology"/>
<evidence type="ECO:0000256" key="1">
    <source>
        <dbReference type="ARBA" id="ARBA00001974"/>
    </source>
</evidence>
<evidence type="ECO:0000256" key="4">
    <source>
        <dbReference type="ARBA" id="ARBA00022827"/>
    </source>
</evidence>
<dbReference type="GO" id="GO:0005737">
    <property type="term" value="C:cytoplasm"/>
    <property type="evidence" value="ECO:0007669"/>
    <property type="project" value="TreeGrafter"/>
</dbReference>
<evidence type="ECO:0000313" key="9">
    <source>
        <dbReference type="Proteomes" id="UP000030143"/>
    </source>
</evidence>